<reference evidence="2 3" key="1">
    <citation type="submission" date="2020-07" db="EMBL/GenBank/DDBJ databases">
        <title>Roseicoccus Jingziensis gen. nov., sp. nov., isolated from coastal seawater.</title>
        <authorList>
            <person name="Feng X."/>
        </authorList>
    </citation>
    <scope>NUCLEOTIDE SEQUENCE [LARGE SCALE GENOMIC DNA]</scope>
    <source>
        <strain evidence="2 3">N1E253</strain>
    </source>
</reference>
<protein>
    <submittedName>
        <fullName evidence="2">Alpha/beta fold hydrolase</fullName>
    </submittedName>
</protein>
<dbReference type="InterPro" id="IPR022742">
    <property type="entry name" value="Hydrolase_4"/>
</dbReference>
<dbReference type="PRINTS" id="PR00111">
    <property type="entry name" value="ABHYDROLASE"/>
</dbReference>
<dbReference type="Pfam" id="PF12146">
    <property type="entry name" value="Hydrolase_4"/>
    <property type="match status" value="1"/>
</dbReference>
<name>A0A851GAF7_9BACT</name>
<evidence type="ECO:0000313" key="2">
    <source>
        <dbReference type="EMBL" id="NWK54603.1"/>
    </source>
</evidence>
<dbReference type="GO" id="GO:0016787">
    <property type="term" value="F:hydrolase activity"/>
    <property type="evidence" value="ECO:0007669"/>
    <property type="project" value="UniProtKB-KW"/>
</dbReference>
<comment type="caution">
    <text evidence="2">The sequence shown here is derived from an EMBL/GenBank/DDBJ whole genome shotgun (WGS) entry which is preliminary data.</text>
</comment>
<dbReference type="AlphaFoldDB" id="A0A851GAF7"/>
<evidence type="ECO:0000313" key="3">
    <source>
        <dbReference type="Proteomes" id="UP000557872"/>
    </source>
</evidence>
<dbReference type="Gene3D" id="3.40.50.1820">
    <property type="entry name" value="alpha/beta hydrolase"/>
    <property type="match status" value="1"/>
</dbReference>
<gene>
    <name evidence="2" type="ORF">HW115_03210</name>
</gene>
<dbReference type="Proteomes" id="UP000557872">
    <property type="component" value="Unassembled WGS sequence"/>
</dbReference>
<feature type="domain" description="Serine aminopeptidase S33" evidence="1">
    <location>
        <begin position="33"/>
        <end position="279"/>
    </location>
</feature>
<keyword evidence="3" id="KW-1185">Reference proteome</keyword>
<evidence type="ECO:0000259" key="1">
    <source>
        <dbReference type="Pfam" id="PF12146"/>
    </source>
</evidence>
<dbReference type="InterPro" id="IPR051044">
    <property type="entry name" value="MAG_DAG_Lipase"/>
</dbReference>
<accession>A0A851GAF7</accession>
<dbReference type="RefSeq" id="WP_178931119.1">
    <property type="nucleotide sequence ID" value="NZ_JACBAZ010000001.1"/>
</dbReference>
<dbReference type="InterPro" id="IPR000073">
    <property type="entry name" value="AB_hydrolase_1"/>
</dbReference>
<dbReference type="SUPFAM" id="SSF53474">
    <property type="entry name" value="alpha/beta-Hydrolases"/>
    <property type="match status" value="1"/>
</dbReference>
<sequence>MKVAEHRVNINGHLLHRLTMSPDEGVPIRMGALFYHGQGDYADRYPEVLAPFTERGVACVITDFPGHGHSPGRRGHGGDEALLNAVIRSSLALFDGMPYAVMGHSMGGLLAARHLVLAGQGQFRSPSMAWINAPLIQPTCGRPRSLVNAVQWLASWFPKITISTGVTSSMCRQKDEQGCVEQAGSMSRAGDVERSDRPLWHSRISLGWAKVLLDASDLLQSSCEDAPEDVRLLLTQGGDDPVCPASLSHAFFQRYPSRDESYKHYVTFDGGLHELFSDENREALTTELERWLDRVLAEIL</sequence>
<organism evidence="2 3">
    <name type="scientific">Oceaniferula marina</name>
    <dbReference type="NCBI Taxonomy" id="2748318"/>
    <lineage>
        <taxon>Bacteria</taxon>
        <taxon>Pseudomonadati</taxon>
        <taxon>Verrucomicrobiota</taxon>
        <taxon>Verrucomicrobiia</taxon>
        <taxon>Verrucomicrobiales</taxon>
        <taxon>Verrucomicrobiaceae</taxon>
        <taxon>Oceaniferula</taxon>
    </lineage>
</organism>
<dbReference type="EMBL" id="JACBAZ010000001">
    <property type="protein sequence ID" value="NWK54603.1"/>
    <property type="molecule type" value="Genomic_DNA"/>
</dbReference>
<dbReference type="PANTHER" id="PTHR11614">
    <property type="entry name" value="PHOSPHOLIPASE-RELATED"/>
    <property type="match status" value="1"/>
</dbReference>
<proteinExistence type="predicted"/>
<keyword evidence="2" id="KW-0378">Hydrolase</keyword>
<dbReference type="InterPro" id="IPR029058">
    <property type="entry name" value="AB_hydrolase_fold"/>
</dbReference>